<dbReference type="InterPro" id="IPR005467">
    <property type="entry name" value="His_kinase_dom"/>
</dbReference>
<keyword evidence="9" id="KW-0175">Coiled coil</keyword>
<dbReference type="InterPro" id="IPR013656">
    <property type="entry name" value="PAS_4"/>
</dbReference>
<reference evidence="13 14" key="1">
    <citation type="submission" date="2022-03" db="EMBL/GenBank/DDBJ databases">
        <authorList>
            <person name="Koch H."/>
        </authorList>
    </citation>
    <scope>NUCLEOTIDE SEQUENCE [LARGE SCALE GENOMIC DNA]</scope>
    <source>
        <strain evidence="13 14">G1</strain>
    </source>
</reference>
<dbReference type="InterPro" id="IPR000014">
    <property type="entry name" value="PAS"/>
</dbReference>
<keyword evidence="5" id="KW-0547">Nucleotide-binding</keyword>
<proteinExistence type="predicted"/>
<evidence type="ECO:0000256" key="8">
    <source>
        <dbReference type="ARBA" id="ARBA00023012"/>
    </source>
</evidence>
<dbReference type="PROSITE" id="PS50109">
    <property type="entry name" value="HIS_KIN"/>
    <property type="match status" value="1"/>
</dbReference>
<feature type="domain" description="PAC" evidence="12">
    <location>
        <begin position="325"/>
        <end position="387"/>
    </location>
</feature>
<dbReference type="Pfam" id="PF10114">
    <property type="entry name" value="PocR"/>
    <property type="match status" value="1"/>
</dbReference>
<evidence type="ECO:0000256" key="3">
    <source>
        <dbReference type="ARBA" id="ARBA00022553"/>
    </source>
</evidence>
<keyword evidence="14" id="KW-1185">Reference proteome</keyword>
<name>A0ABN8HEP2_9BACT</name>
<dbReference type="InterPro" id="IPR036890">
    <property type="entry name" value="HATPase_C_sf"/>
</dbReference>
<keyword evidence="8" id="KW-0902">Two-component regulatory system</keyword>
<dbReference type="CDD" id="cd00082">
    <property type="entry name" value="HisKA"/>
    <property type="match status" value="1"/>
</dbReference>
<dbReference type="PROSITE" id="PS50113">
    <property type="entry name" value="PAC"/>
    <property type="match status" value="1"/>
</dbReference>
<dbReference type="Pfam" id="PF08448">
    <property type="entry name" value="PAS_4"/>
    <property type="match status" value="1"/>
</dbReference>
<sequence length="643" mass="71080">MPSAVECSEHAKQFELSDLIDAVAVQEMMNDYYTLTGIGIGIIDRNGTVLVGTGWQDICVSFHRAHPESCRHCLESDLELSGSITPGTFKAYRCKNNMWDIATPIMLGDRHIGTIFLGQFLYDDEVPDYDLFRAQARRYGYDETAYLTALDRVPRWSRETVRTAMSYYSKLARLISSLTFSNALLTDSLKLGATSTHLLGQQMLAMENIDRCLSLDPTTPVPPAAAEPVHDDRSPVPEQDVMRRFLRGWSLIQERIRTSRALERAKQEWEQTFDAVPDLIAIIDTNHKILRVNRAMARKCGTTPSDLVGRHCFEVMHGGTCPPAFCLHNQVLTAPAEYSGEIHEPLLNGIYDVTVSPLYHPDGSVRASVHVARDITRRKRAEQERERLEEQVRHAERLHAVGTLAGGVAHDFNNILAVITGYGHIVQTGLPADHPQQDNLRMIMEAAGRAAHLTRDLLLFSRKNPANRQPLDLSMILHRAERFLDRLIGTNISLVIVSEPRDPLLVYGDEQQLGQVIMNLATNARDAMPDGGMISIGIEEVELTADEAVALGLVSRGRYARITVSDSGVGISPDRLTSIFDPFYTTKEPGKGTGLGLSIVYGIIKSHDGSIQAASTPGSGTTFTMHLPVCGDQTLSAELGHLP</sequence>
<dbReference type="SUPFAM" id="SSF55874">
    <property type="entry name" value="ATPase domain of HSP90 chaperone/DNA topoisomerase II/histidine kinase"/>
    <property type="match status" value="1"/>
</dbReference>
<comment type="catalytic activity">
    <reaction evidence="1">
        <text>ATP + protein L-histidine = ADP + protein N-phospho-L-histidine.</text>
        <dbReference type="EC" id="2.7.13.3"/>
    </reaction>
</comment>
<dbReference type="Gene3D" id="3.30.450.20">
    <property type="entry name" value="PAS domain"/>
    <property type="match status" value="1"/>
</dbReference>
<dbReference type="SMART" id="SM00387">
    <property type="entry name" value="HATPase_c"/>
    <property type="match status" value="1"/>
</dbReference>
<accession>A0ABN8HEP2</accession>
<dbReference type="InterPro" id="IPR036097">
    <property type="entry name" value="HisK_dim/P_sf"/>
</dbReference>
<dbReference type="Proteomes" id="UP001295463">
    <property type="component" value="Chromosome"/>
</dbReference>
<dbReference type="InterPro" id="IPR018771">
    <property type="entry name" value="PocR_dom"/>
</dbReference>
<dbReference type="PANTHER" id="PTHR43065:SF46">
    <property type="entry name" value="C4-DICARBOXYLATE TRANSPORT SENSOR PROTEIN DCTB"/>
    <property type="match status" value="1"/>
</dbReference>
<evidence type="ECO:0000256" key="9">
    <source>
        <dbReference type="SAM" id="Coils"/>
    </source>
</evidence>
<evidence type="ECO:0000313" key="13">
    <source>
        <dbReference type="EMBL" id="CAH2031240.1"/>
    </source>
</evidence>
<feature type="domain" description="PAS" evidence="11">
    <location>
        <begin position="265"/>
        <end position="317"/>
    </location>
</feature>
<feature type="domain" description="Histidine kinase" evidence="10">
    <location>
        <begin position="407"/>
        <end position="631"/>
    </location>
</feature>
<keyword evidence="6 13" id="KW-0418">Kinase</keyword>
<keyword evidence="3" id="KW-0597">Phosphoprotein</keyword>
<keyword evidence="4 13" id="KW-0808">Transferase</keyword>
<dbReference type="SMART" id="SM00388">
    <property type="entry name" value="HisKA"/>
    <property type="match status" value="1"/>
</dbReference>
<evidence type="ECO:0000259" key="10">
    <source>
        <dbReference type="PROSITE" id="PS50109"/>
    </source>
</evidence>
<dbReference type="Gene3D" id="1.10.287.130">
    <property type="match status" value="1"/>
</dbReference>
<dbReference type="SUPFAM" id="SSF47384">
    <property type="entry name" value="Homodimeric domain of signal transducing histidine kinase"/>
    <property type="match status" value="1"/>
</dbReference>
<dbReference type="Pfam" id="PF00512">
    <property type="entry name" value="HisKA"/>
    <property type="match status" value="1"/>
</dbReference>
<evidence type="ECO:0000256" key="6">
    <source>
        <dbReference type="ARBA" id="ARBA00022777"/>
    </source>
</evidence>
<evidence type="ECO:0000256" key="4">
    <source>
        <dbReference type="ARBA" id="ARBA00022679"/>
    </source>
</evidence>
<dbReference type="CDD" id="cd00130">
    <property type="entry name" value="PAS"/>
    <property type="match status" value="1"/>
</dbReference>
<dbReference type="InterPro" id="IPR035965">
    <property type="entry name" value="PAS-like_dom_sf"/>
</dbReference>
<dbReference type="InterPro" id="IPR003661">
    <property type="entry name" value="HisK_dim/P_dom"/>
</dbReference>
<dbReference type="SMART" id="SM00091">
    <property type="entry name" value="PAS"/>
    <property type="match status" value="1"/>
</dbReference>
<gene>
    <name evidence="13" type="ORF">GEAMG1_1410</name>
</gene>
<evidence type="ECO:0000256" key="1">
    <source>
        <dbReference type="ARBA" id="ARBA00000085"/>
    </source>
</evidence>
<dbReference type="SUPFAM" id="SSF55785">
    <property type="entry name" value="PYP-like sensor domain (PAS domain)"/>
    <property type="match status" value="1"/>
</dbReference>
<dbReference type="InterPro" id="IPR004358">
    <property type="entry name" value="Sig_transdc_His_kin-like_C"/>
</dbReference>
<organism evidence="13 14">
    <name type="scientific">Trichlorobacter ammonificans</name>
    <dbReference type="NCBI Taxonomy" id="2916410"/>
    <lineage>
        <taxon>Bacteria</taxon>
        <taxon>Pseudomonadati</taxon>
        <taxon>Thermodesulfobacteriota</taxon>
        <taxon>Desulfuromonadia</taxon>
        <taxon>Geobacterales</taxon>
        <taxon>Geobacteraceae</taxon>
        <taxon>Trichlorobacter</taxon>
    </lineage>
</organism>
<protein>
    <recommendedName>
        <fullName evidence="2">histidine kinase</fullName>
        <ecNumber evidence="2">2.7.13.3</ecNumber>
    </recommendedName>
</protein>
<dbReference type="PANTHER" id="PTHR43065">
    <property type="entry name" value="SENSOR HISTIDINE KINASE"/>
    <property type="match status" value="1"/>
</dbReference>
<dbReference type="Pfam" id="PF02518">
    <property type="entry name" value="HATPase_c"/>
    <property type="match status" value="1"/>
</dbReference>
<evidence type="ECO:0000313" key="14">
    <source>
        <dbReference type="Proteomes" id="UP001295463"/>
    </source>
</evidence>
<dbReference type="InterPro" id="IPR000700">
    <property type="entry name" value="PAS-assoc_C"/>
</dbReference>
<dbReference type="InterPro" id="IPR003594">
    <property type="entry name" value="HATPase_dom"/>
</dbReference>
<evidence type="ECO:0000256" key="7">
    <source>
        <dbReference type="ARBA" id="ARBA00022840"/>
    </source>
</evidence>
<evidence type="ECO:0000259" key="11">
    <source>
        <dbReference type="PROSITE" id="PS50112"/>
    </source>
</evidence>
<feature type="coiled-coil region" evidence="9">
    <location>
        <begin position="371"/>
        <end position="398"/>
    </location>
</feature>
<dbReference type="EMBL" id="OW150024">
    <property type="protein sequence ID" value="CAH2031240.1"/>
    <property type="molecule type" value="Genomic_DNA"/>
</dbReference>
<dbReference type="GO" id="GO:0004673">
    <property type="term" value="F:protein histidine kinase activity"/>
    <property type="evidence" value="ECO:0007669"/>
    <property type="project" value="UniProtKB-EC"/>
</dbReference>
<dbReference type="NCBIfam" id="TIGR00229">
    <property type="entry name" value="sensory_box"/>
    <property type="match status" value="1"/>
</dbReference>
<evidence type="ECO:0000256" key="2">
    <source>
        <dbReference type="ARBA" id="ARBA00012438"/>
    </source>
</evidence>
<dbReference type="PRINTS" id="PR00344">
    <property type="entry name" value="BCTRLSENSOR"/>
</dbReference>
<dbReference type="EC" id="2.7.13.3" evidence="2"/>
<keyword evidence="7" id="KW-0067">ATP-binding</keyword>
<dbReference type="PROSITE" id="PS50112">
    <property type="entry name" value="PAS"/>
    <property type="match status" value="1"/>
</dbReference>
<evidence type="ECO:0000256" key="5">
    <source>
        <dbReference type="ARBA" id="ARBA00022741"/>
    </source>
</evidence>
<evidence type="ECO:0000259" key="12">
    <source>
        <dbReference type="PROSITE" id="PS50113"/>
    </source>
</evidence>
<dbReference type="Gene3D" id="3.30.565.10">
    <property type="entry name" value="Histidine kinase-like ATPase, C-terminal domain"/>
    <property type="match status" value="1"/>
</dbReference>